<gene>
    <name evidence="3" type="ORF">GALLR39Z86_50030</name>
</gene>
<keyword evidence="1" id="KW-1133">Transmembrane helix</keyword>
<evidence type="ECO:0000313" key="3">
    <source>
        <dbReference type="EMBL" id="GLI45153.1"/>
    </source>
</evidence>
<dbReference type="EMBL" id="BSDT01000001">
    <property type="protein sequence ID" value="GLI45153.1"/>
    <property type="molecule type" value="Genomic_DNA"/>
</dbReference>
<reference evidence="3" key="1">
    <citation type="submission" date="2022-12" db="EMBL/GenBank/DDBJ databases">
        <title>Reference genome sequencing for broad-spectrum identification of bacterial and archaeal isolates by mass spectrometry.</title>
        <authorList>
            <person name="Sekiguchi Y."/>
            <person name="Tourlousse D.M."/>
        </authorList>
    </citation>
    <scope>NUCLEOTIDE SEQUENCE</scope>
    <source>
        <strain evidence="3">LLR39Z86</strain>
    </source>
</reference>
<evidence type="ECO:0000256" key="1">
    <source>
        <dbReference type="SAM" id="Phobius"/>
    </source>
</evidence>
<protein>
    <submittedName>
        <fullName evidence="3">Uncharacterized protein</fullName>
    </submittedName>
</protein>
<keyword evidence="2" id="KW-0732">Signal</keyword>
<feature type="signal peptide" evidence="2">
    <location>
        <begin position="1"/>
        <end position="28"/>
    </location>
</feature>
<comment type="caution">
    <text evidence="3">The sequence shown here is derived from an EMBL/GenBank/DDBJ whole genome shotgun (WGS) entry which is preliminary data.</text>
</comment>
<dbReference type="RefSeq" id="WP_270118423.1">
    <property type="nucleotide sequence ID" value="NZ_BAAAOL010000001.1"/>
</dbReference>
<keyword evidence="4" id="KW-1185">Reference proteome</keyword>
<keyword evidence="1" id="KW-0472">Membrane</keyword>
<evidence type="ECO:0000313" key="4">
    <source>
        <dbReference type="Proteomes" id="UP001144313"/>
    </source>
</evidence>
<proteinExistence type="predicted"/>
<feature type="transmembrane region" description="Helical" evidence="1">
    <location>
        <begin position="68"/>
        <end position="89"/>
    </location>
</feature>
<feature type="chain" id="PRO_5040967120" evidence="2">
    <location>
        <begin position="29"/>
        <end position="131"/>
    </location>
</feature>
<evidence type="ECO:0000256" key="2">
    <source>
        <dbReference type="SAM" id="SignalP"/>
    </source>
</evidence>
<accession>A0A9W6GEB4</accession>
<organism evidence="3 4">
    <name type="scientific">Glycomyces algeriensis</name>
    <dbReference type="NCBI Taxonomy" id="256037"/>
    <lineage>
        <taxon>Bacteria</taxon>
        <taxon>Bacillati</taxon>
        <taxon>Actinomycetota</taxon>
        <taxon>Actinomycetes</taxon>
        <taxon>Glycomycetales</taxon>
        <taxon>Glycomycetaceae</taxon>
        <taxon>Glycomyces</taxon>
    </lineage>
</organism>
<sequence>MTCLRALWKATLIVVAVGVALMHTTGHACTDNVCHSETSSAAAVGEMHAAPAEDEDHHDHPMGTGMNPMQVCMAILTGLALAVSLWAIWRLTRMASDSQLVLRLRRVAWDMPVSLPPGGRLSYMELSVFRI</sequence>
<dbReference type="Proteomes" id="UP001144313">
    <property type="component" value="Unassembled WGS sequence"/>
</dbReference>
<dbReference type="AlphaFoldDB" id="A0A9W6GEB4"/>
<name>A0A9W6GEB4_9ACTN</name>
<keyword evidence="1" id="KW-0812">Transmembrane</keyword>